<dbReference type="Pfam" id="PF03328">
    <property type="entry name" value="HpcH_HpaI"/>
    <property type="match status" value="1"/>
</dbReference>
<dbReference type="InterPro" id="IPR040442">
    <property type="entry name" value="Pyrv_kinase-like_dom_sf"/>
</dbReference>
<comment type="caution">
    <text evidence="5">The sequence shown here is derived from an EMBL/GenBank/DDBJ whole genome shotgun (WGS) entry which is preliminary data.</text>
</comment>
<protein>
    <submittedName>
        <fullName evidence="5">HpcH/HpaI aldolase/citrate lyase family protein</fullName>
    </submittedName>
</protein>
<dbReference type="InterPro" id="IPR005000">
    <property type="entry name" value="Aldolase/citrate-lyase_domain"/>
</dbReference>
<dbReference type="PANTHER" id="PTHR32308:SF0">
    <property type="entry name" value="HPCH_HPAI ALDOLASE_CITRATE LYASE DOMAIN-CONTAINING PROTEIN"/>
    <property type="match status" value="1"/>
</dbReference>
<accession>A0ABW2KA87</accession>
<dbReference type="Gene3D" id="3.20.20.60">
    <property type="entry name" value="Phosphoenolpyruvate-binding domains"/>
    <property type="match status" value="1"/>
</dbReference>
<dbReference type="Proteomes" id="UP001596540">
    <property type="component" value="Unassembled WGS sequence"/>
</dbReference>
<keyword evidence="5" id="KW-0456">Lyase</keyword>
<keyword evidence="6" id="KW-1185">Reference proteome</keyword>
<dbReference type="SUPFAM" id="SSF51621">
    <property type="entry name" value="Phosphoenolpyruvate/pyruvate domain"/>
    <property type="match status" value="1"/>
</dbReference>
<dbReference type="EMBL" id="JBHTBH010000001">
    <property type="protein sequence ID" value="MFC7326166.1"/>
    <property type="molecule type" value="Genomic_DNA"/>
</dbReference>
<evidence type="ECO:0000256" key="1">
    <source>
        <dbReference type="ARBA" id="ARBA00001946"/>
    </source>
</evidence>
<evidence type="ECO:0000256" key="2">
    <source>
        <dbReference type="ARBA" id="ARBA00022723"/>
    </source>
</evidence>
<evidence type="ECO:0000256" key="3">
    <source>
        <dbReference type="ARBA" id="ARBA00022842"/>
    </source>
</evidence>
<comment type="cofactor">
    <cofactor evidence="1">
        <name>Mg(2+)</name>
        <dbReference type="ChEBI" id="CHEBI:18420"/>
    </cofactor>
</comment>
<dbReference type="PIRSF" id="PIRSF015582">
    <property type="entry name" value="Cit_lyase_B"/>
    <property type="match status" value="1"/>
</dbReference>
<evidence type="ECO:0000313" key="6">
    <source>
        <dbReference type="Proteomes" id="UP001596540"/>
    </source>
</evidence>
<reference evidence="6" key="1">
    <citation type="journal article" date="2019" name="Int. J. Syst. Evol. Microbiol.">
        <title>The Global Catalogue of Microorganisms (GCM) 10K type strain sequencing project: providing services to taxonomists for standard genome sequencing and annotation.</title>
        <authorList>
            <consortium name="The Broad Institute Genomics Platform"/>
            <consortium name="The Broad Institute Genome Sequencing Center for Infectious Disease"/>
            <person name="Wu L."/>
            <person name="Ma J."/>
        </authorList>
    </citation>
    <scope>NUCLEOTIDE SEQUENCE [LARGE SCALE GENOMIC DNA]</scope>
    <source>
        <strain evidence="6">CGMCC 4.7382</strain>
    </source>
</reference>
<sequence>MTSPNAASSDRPEARLGRLRSLLFVPGTRPEWVPKAITAGADAVILDLEDAVHPDARPEARVAVAEAVARHRGEIAVFVRVNPLDAWTGAEDVRRVVAAGAAGVVLPKVSGPADVRLADRLIGWTEAESGRPIGGTVLLPLLETAAGLAAAERVARAAARVGYLGAVTGRGGDVQRAVGYRWDRTGGGTAELRARVLLDARAGGVGHPVGGLWTDIADLDGLRGFAARNRDLGYEGMLVIHPSHVPVVNEIFGPDERELAYLRRLVSAMEEARERGENVTVFEGDMVDEAMLVTARRTLAAYGD</sequence>
<keyword evidence="3" id="KW-0460">Magnesium</keyword>
<dbReference type="InterPro" id="IPR011206">
    <property type="entry name" value="Citrate_lyase_beta/mcl1/mcl2"/>
</dbReference>
<dbReference type="InterPro" id="IPR015813">
    <property type="entry name" value="Pyrv/PenolPyrv_kinase-like_dom"/>
</dbReference>
<gene>
    <name evidence="5" type="ORF">ACFQRF_00305</name>
</gene>
<dbReference type="PANTHER" id="PTHR32308">
    <property type="entry name" value="LYASE BETA SUBUNIT, PUTATIVE (AFU_ORTHOLOGUE AFUA_4G13030)-RELATED"/>
    <property type="match status" value="1"/>
</dbReference>
<name>A0ABW2KA87_9ACTN</name>
<dbReference type="GO" id="GO:0016829">
    <property type="term" value="F:lyase activity"/>
    <property type="evidence" value="ECO:0007669"/>
    <property type="project" value="UniProtKB-KW"/>
</dbReference>
<proteinExistence type="predicted"/>
<keyword evidence="2" id="KW-0479">Metal-binding</keyword>
<feature type="domain" description="HpcH/HpaI aldolase/citrate lyase" evidence="4">
    <location>
        <begin position="20"/>
        <end position="242"/>
    </location>
</feature>
<dbReference type="RefSeq" id="WP_379867950.1">
    <property type="nucleotide sequence ID" value="NZ_JBHTBH010000001.1"/>
</dbReference>
<evidence type="ECO:0000313" key="5">
    <source>
        <dbReference type="EMBL" id="MFC7326166.1"/>
    </source>
</evidence>
<evidence type="ECO:0000259" key="4">
    <source>
        <dbReference type="Pfam" id="PF03328"/>
    </source>
</evidence>
<organism evidence="5 6">
    <name type="scientific">Marinactinospora rubrisoli</name>
    <dbReference type="NCBI Taxonomy" id="2715399"/>
    <lineage>
        <taxon>Bacteria</taxon>
        <taxon>Bacillati</taxon>
        <taxon>Actinomycetota</taxon>
        <taxon>Actinomycetes</taxon>
        <taxon>Streptosporangiales</taxon>
        <taxon>Nocardiopsidaceae</taxon>
        <taxon>Marinactinospora</taxon>
    </lineage>
</organism>